<reference evidence="2" key="1">
    <citation type="submission" date="2022-10" db="EMBL/GenBank/DDBJ databases">
        <title>Novel sulphate-reducing endosymbionts in the free-living metamonad Anaeramoeba.</title>
        <authorList>
            <person name="Jerlstrom-Hultqvist J."/>
            <person name="Cepicka I."/>
            <person name="Gallot-Lavallee L."/>
            <person name="Salas-Leiva D."/>
            <person name="Curtis B.A."/>
            <person name="Zahonova K."/>
            <person name="Pipaliya S."/>
            <person name="Dacks J."/>
            <person name="Roger A.J."/>
        </authorList>
    </citation>
    <scope>NUCLEOTIDE SEQUENCE</scope>
    <source>
        <strain evidence="2">BMAN</strain>
    </source>
</reference>
<keyword evidence="3" id="KW-1185">Reference proteome</keyword>
<name>A0A9Q0LRA7_ANAIG</name>
<dbReference type="EMBL" id="JAPDFW010000059">
    <property type="protein sequence ID" value="KAJ5077230.1"/>
    <property type="molecule type" value="Genomic_DNA"/>
</dbReference>
<dbReference type="AlphaFoldDB" id="A0A9Q0LRA7"/>
<sequence>MNLNKSIIFLVLFLIIFGSFCQYDDIIQKLSQQISGLQVQKSTKINFPFEWEKQKGIYESWVHINVHGNVFMQTIRNDVKFFDDNFFVTAWINQILLEANKIGTIQLDKDQLLNAILVEDTYLDHHSLGDPIVNFWPERFINGTWMSYPINLVVPIDDEEGFGNVVHKLLDFLGLDSLWKYIEPFLQFSSEALAAFHIPPDADDTSVNLAMGCLLYENKDKFPDAFDSWWSSNKNISRIMKYLTDYAYYPLMNDENLDLIDSRTYYFMHEFLESGVVKDKSFGIVTTWLMDRLKSKNGYPTEFMPFNMNNVDASVCSNFIYGLSQLSVSQLIPLNEWISDEIKNLFVNTATYVNWVIQTGRLLERPDLGILYYPPIYDMYWFVSRTLSLFSGNSFPDPIFETVYNMLLSTMENEGTAQILKAVQEDSNNAWWDDFLGDNDTNLIGKHVNNAEDRIFTTSIAMNALIDTWTIRNDYKYTWRQETPEYIKDIIQKGINWLVKYSISSTYKPENPFFSGSGKSPDSMPFWYPATYIEYLNGTVVPPDSPPSVITTYLITAMEGILSSDDYNHMVYDELHFQSPTPTNFTGFNSATFFPYWSSPAFTYSTTLLAISKYSTITQSENKN</sequence>
<dbReference type="OMA" id="QIEFDWF"/>
<keyword evidence="1" id="KW-0732">Signal</keyword>
<feature type="signal peptide" evidence="1">
    <location>
        <begin position="1"/>
        <end position="21"/>
    </location>
</feature>
<dbReference type="Proteomes" id="UP001149090">
    <property type="component" value="Unassembled WGS sequence"/>
</dbReference>
<evidence type="ECO:0000313" key="3">
    <source>
        <dbReference type="Proteomes" id="UP001149090"/>
    </source>
</evidence>
<proteinExistence type="predicted"/>
<accession>A0A9Q0LRA7</accession>
<comment type="caution">
    <text evidence="2">The sequence shown here is derived from an EMBL/GenBank/DDBJ whole genome shotgun (WGS) entry which is preliminary data.</text>
</comment>
<evidence type="ECO:0000313" key="2">
    <source>
        <dbReference type="EMBL" id="KAJ5077230.1"/>
    </source>
</evidence>
<organism evidence="2 3">
    <name type="scientific">Anaeramoeba ignava</name>
    <name type="common">Anaerobic marine amoeba</name>
    <dbReference type="NCBI Taxonomy" id="1746090"/>
    <lineage>
        <taxon>Eukaryota</taxon>
        <taxon>Metamonada</taxon>
        <taxon>Anaeramoebidae</taxon>
        <taxon>Anaeramoeba</taxon>
    </lineage>
</organism>
<evidence type="ECO:0000256" key="1">
    <source>
        <dbReference type="SAM" id="SignalP"/>
    </source>
</evidence>
<protein>
    <submittedName>
        <fullName evidence="2">Uncharacterized protein</fullName>
    </submittedName>
</protein>
<gene>
    <name evidence="2" type="ORF">M0811_00550</name>
</gene>
<dbReference type="OrthoDB" id="10025474at2759"/>
<feature type="chain" id="PRO_5040289309" evidence="1">
    <location>
        <begin position="22"/>
        <end position="624"/>
    </location>
</feature>